<dbReference type="PANTHER" id="PTHR31435">
    <property type="entry name" value="PROTEIN NATD1"/>
    <property type="match status" value="1"/>
</dbReference>
<dbReference type="InterPro" id="IPR031165">
    <property type="entry name" value="GNAT_YJDJ"/>
</dbReference>
<name>A0ABS4HC16_9BACI</name>
<dbReference type="EMBL" id="JAGGKK010000004">
    <property type="protein sequence ID" value="MBP1948194.1"/>
    <property type="molecule type" value="Genomic_DNA"/>
</dbReference>
<dbReference type="PROSITE" id="PS51729">
    <property type="entry name" value="GNAT_YJDJ"/>
    <property type="match status" value="1"/>
</dbReference>
<dbReference type="RefSeq" id="WP_209479776.1">
    <property type="nucleotide sequence ID" value="NZ_JAGGKK010000004.1"/>
</dbReference>
<evidence type="ECO:0000259" key="2">
    <source>
        <dbReference type="PROSITE" id="PS51729"/>
    </source>
</evidence>
<comment type="caution">
    <text evidence="3">The sequence shown here is derived from an EMBL/GenBank/DDBJ whole genome shotgun (WGS) entry which is preliminary data.</text>
</comment>
<feature type="domain" description="N-acetyltransferase" evidence="2">
    <location>
        <begin position="3"/>
        <end position="91"/>
    </location>
</feature>
<protein>
    <submittedName>
        <fullName evidence="3">GNAT family acetyltransferase</fullName>
    </submittedName>
</protein>
<organism evidence="3 4">
    <name type="scientific">Virgibacillus litoralis</name>
    <dbReference type="NCBI Taxonomy" id="578221"/>
    <lineage>
        <taxon>Bacteria</taxon>
        <taxon>Bacillati</taxon>
        <taxon>Bacillota</taxon>
        <taxon>Bacilli</taxon>
        <taxon>Bacillales</taxon>
        <taxon>Bacillaceae</taxon>
        <taxon>Virgibacillus</taxon>
    </lineage>
</organism>
<dbReference type="SUPFAM" id="SSF55729">
    <property type="entry name" value="Acyl-CoA N-acyltransferases (Nat)"/>
    <property type="match status" value="1"/>
</dbReference>
<feature type="domain" description="N-acetyltransferase" evidence="1">
    <location>
        <begin position="1"/>
        <end position="92"/>
    </location>
</feature>
<evidence type="ECO:0000259" key="1">
    <source>
        <dbReference type="PROSITE" id="PS51186"/>
    </source>
</evidence>
<dbReference type="Gene3D" id="3.40.630.30">
    <property type="match status" value="1"/>
</dbReference>
<dbReference type="PROSITE" id="PS51186">
    <property type="entry name" value="GNAT"/>
    <property type="match status" value="1"/>
</dbReference>
<evidence type="ECO:0000313" key="3">
    <source>
        <dbReference type="EMBL" id="MBP1948194.1"/>
    </source>
</evidence>
<dbReference type="Proteomes" id="UP001519328">
    <property type="component" value="Unassembled WGS sequence"/>
</dbReference>
<dbReference type="CDD" id="cd04301">
    <property type="entry name" value="NAT_SF"/>
    <property type="match status" value="1"/>
</dbReference>
<dbReference type="InterPro" id="IPR045057">
    <property type="entry name" value="Gcn5-rel_NAT"/>
</dbReference>
<dbReference type="PANTHER" id="PTHR31435:SF10">
    <property type="entry name" value="BSR4717 PROTEIN"/>
    <property type="match status" value="1"/>
</dbReference>
<proteinExistence type="predicted"/>
<sequence>MTTIKKGESKFYVGEDEQNPLGEITFEPSGDNVLVVDHTYVSDELRGQGVAGKLVDKVVTYAREEGKKIDPTCSYTKNKIEKTPEYHDVLAG</sequence>
<dbReference type="InterPro" id="IPR000182">
    <property type="entry name" value="GNAT_dom"/>
</dbReference>
<gene>
    <name evidence="3" type="ORF">J2Z82_001125</name>
</gene>
<reference evidence="3 4" key="1">
    <citation type="submission" date="2021-03" db="EMBL/GenBank/DDBJ databases">
        <title>Genomic Encyclopedia of Type Strains, Phase IV (KMG-IV): sequencing the most valuable type-strain genomes for metagenomic binning, comparative biology and taxonomic classification.</title>
        <authorList>
            <person name="Goeker M."/>
        </authorList>
    </citation>
    <scope>NUCLEOTIDE SEQUENCE [LARGE SCALE GENOMIC DNA]</scope>
    <source>
        <strain evidence="3 4">DSM 21085</strain>
    </source>
</reference>
<accession>A0ABS4HC16</accession>
<dbReference type="InterPro" id="IPR016181">
    <property type="entry name" value="Acyl_CoA_acyltransferase"/>
</dbReference>
<keyword evidence="4" id="KW-1185">Reference proteome</keyword>
<evidence type="ECO:0000313" key="4">
    <source>
        <dbReference type="Proteomes" id="UP001519328"/>
    </source>
</evidence>
<dbReference type="Pfam" id="PF14542">
    <property type="entry name" value="Acetyltransf_CG"/>
    <property type="match status" value="1"/>
</dbReference>